<dbReference type="Proteomes" id="UP000612680">
    <property type="component" value="Chromosome"/>
</dbReference>
<evidence type="ECO:0000259" key="1">
    <source>
        <dbReference type="Pfam" id="PF13460"/>
    </source>
</evidence>
<dbReference type="InterPro" id="IPR016040">
    <property type="entry name" value="NAD(P)-bd_dom"/>
</dbReference>
<dbReference type="PANTHER" id="PTHR43355">
    <property type="entry name" value="FLAVIN REDUCTASE (NADPH)"/>
    <property type="match status" value="1"/>
</dbReference>
<name>A0ABX7I856_9BACT</name>
<organism evidence="2 3">
    <name type="scientific">Dyadobacter sandarakinus</name>
    <dbReference type="NCBI Taxonomy" id="2747268"/>
    <lineage>
        <taxon>Bacteria</taxon>
        <taxon>Pseudomonadati</taxon>
        <taxon>Bacteroidota</taxon>
        <taxon>Cytophagia</taxon>
        <taxon>Cytophagales</taxon>
        <taxon>Spirosomataceae</taxon>
        <taxon>Dyadobacter</taxon>
    </lineage>
</organism>
<dbReference type="Gene3D" id="3.40.50.720">
    <property type="entry name" value="NAD(P)-binding Rossmann-like Domain"/>
    <property type="match status" value="1"/>
</dbReference>
<proteinExistence type="predicted"/>
<dbReference type="SUPFAM" id="SSF51735">
    <property type="entry name" value="NAD(P)-binding Rossmann-fold domains"/>
    <property type="match status" value="1"/>
</dbReference>
<sequence length="215" mass="23565">MKNIQNIAIIGGGGRTGRFLVEALLRQGYLLQLLLRHPEQFSIQNPAITTIQGDVLDPQAVNAVVAGCDAVISVVGQRKDEPLVASQATINILHAIRSQPAGNDIRYIALAGLNVDTPSDRKGPETQQATSWMRETFPDIHADRQKSYAILEESDVKWVLVRVPFIEFIPAKHNLQISLIDCPGTKVTAGDIAEFMIGLLDGDQYWRKAPFVANG</sequence>
<dbReference type="EMBL" id="CP056775">
    <property type="protein sequence ID" value="QRR02033.1"/>
    <property type="molecule type" value="Genomic_DNA"/>
</dbReference>
<dbReference type="InterPro" id="IPR051606">
    <property type="entry name" value="Polyketide_Oxido-like"/>
</dbReference>
<accession>A0ABX7I856</accession>
<dbReference type="RefSeq" id="WP_204656393.1">
    <property type="nucleotide sequence ID" value="NZ_CP056775.1"/>
</dbReference>
<reference evidence="2 3" key="1">
    <citation type="submission" date="2020-06" db="EMBL/GenBank/DDBJ databases">
        <title>Dyadobacter sandarakinus sp. nov., isolated from the soil of the Arctic Yellow River Station.</title>
        <authorList>
            <person name="Zhang Y."/>
            <person name="Peng F."/>
        </authorList>
    </citation>
    <scope>NUCLEOTIDE SEQUENCE [LARGE SCALE GENOMIC DNA]</scope>
    <source>
        <strain evidence="2 3">Q3-56</strain>
    </source>
</reference>
<evidence type="ECO:0000313" key="3">
    <source>
        <dbReference type="Proteomes" id="UP000612680"/>
    </source>
</evidence>
<dbReference type="PANTHER" id="PTHR43355:SF2">
    <property type="entry name" value="FLAVIN REDUCTASE (NADPH)"/>
    <property type="match status" value="1"/>
</dbReference>
<dbReference type="InterPro" id="IPR036291">
    <property type="entry name" value="NAD(P)-bd_dom_sf"/>
</dbReference>
<gene>
    <name evidence="2" type="ORF">HWI92_14515</name>
</gene>
<evidence type="ECO:0000313" key="2">
    <source>
        <dbReference type="EMBL" id="QRR02033.1"/>
    </source>
</evidence>
<dbReference type="Pfam" id="PF13460">
    <property type="entry name" value="NAD_binding_10"/>
    <property type="match status" value="1"/>
</dbReference>
<protein>
    <submittedName>
        <fullName evidence="2">SDR family oxidoreductase</fullName>
    </submittedName>
</protein>
<feature type="domain" description="NAD(P)-binding" evidence="1">
    <location>
        <begin position="11"/>
        <end position="201"/>
    </location>
</feature>
<keyword evidence="3" id="KW-1185">Reference proteome</keyword>